<feature type="compositionally biased region" description="Polar residues" evidence="1">
    <location>
        <begin position="19"/>
        <end position="30"/>
    </location>
</feature>
<dbReference type="EMBL" id="BIMX01000011">
    <property type="protein sequence ID" value="GCE99550.1"/>
    <property type="molecule type" value="Genomic_DNA"/>
</dbReference>
<feature type="transmembrane region" description="Helical" evidence="2">
    <location>
        <begin position="335"/>
        <end position="357"/>
    </location>
</feature>
<accession>A0A4C2E5T5</accession>
<gene>
    <name evidence="3" type="primary">ZRG17</name>
    <name evidence="3" type="ORF">ZYGM_001738</name>
</gene>
<evidence type="ECO:0000256" key="1">
    <source>
        <dbReference type="SAM" id="MobiDB-lite"/>
    </source>
</evidence>
<feature type="compositionally biased region" description="Polar residues" evidence="1">
    <location>
        <begin position="126"/>
        <end position="146"/>
    </location>
</feature>
<keyword evidence="2" id="KW-0472">Membrane</keyword>
<evidence type="ECO:0000256" key="2">
    <source>
        <dbReference type="SAM" id="Phobius"/>
    </source>
</evidence>
<feature type="region of interest" description="Disordered" evidence="1">
    <location>
        <begin position="1"/>
        <end position="209"/>
    </location>
</feature>
<feature type="compositionally biased region" description="Pro residues" evidence="1">
    <location>
        <begin position="191"/>
        <end position="203"/>
    </location>
</feature>
<protein>
    <submittedName>
        <fullName evidence="3">Endoplasmic reticulum zinc transporter</fullName>
    </submittedName>
</protein>
<feature type="compositionally biased region" description="Low complexity" evidence="1">
    <location>
        <begin position="109"/>
        <end position="125"/>
    </location>
</feature>
<evidence type="ECO:0000313" key="4">
    <source>
        <dbReference type="Proteomes" id="UP000301737"/>
    </source>
</evidence>
<feature type="transmembrane region" description="Helical" evidence="2">
    <location>
        <begin position="398"/>
        <end position="419"/>
    </location>
</feature>
<keyword evidence="4" id="KW-1185">Reference proteome</keyword>
<feature type="transmembrane region" description="Helical" evidence="2">
    <location>
        <begin position="263"/>
        <end position="281"/>
    </location>
</feature>
<dbReference type="Proteomes" id="UP000301737">
    <property type="component" value="Unassembled WGS sequence"/>
</dbReference>
<comment type="caution">
    <text evidence="3">The sequence shown here is derived from an EMBL/GenBank/DDBJ whole genome shotgun (WGS) entry which is preliminary data.</text>
</comment>
<keyword evidence="2" id="KW-0812">Transmembrane</keyword>
<name>A0A4C2E5T5_9SACH</name>
<evidence type="ECO:0000313" key="3">
    <source>
        <dbReference type="EMBL" id="GCE99550.1"/>
    </source>
</evidence>
<keyword evidence="2" id="KW-1133">Transmembrane helix</keyword>
<feature type="transmembrane region" description="Helical" evidence="2">
    <location>
        <begin position="431"/>
        <end position="451"/>
    </location>
</feature>
<feature type="compositionally biased region" description="Polar residues" evidence="1">
    <location>
        <begin position="88"/>
        <end position="108"/>
    </location>
</feature>
<reference evidence="3 4" key="1">
    <citation type="submission" date="2019-01" db="EMBL/GenBank/DDBJ databases">
        <title>Draft Genome Sequencing of Zygosaccharomyces mellis Ca-7.</title>
        <authorList>
            <person name="Shiwa Y."/>
            <person name="Kanesaki Y."/>
            <person name="Ishige T."/>
            <person name="Mura K."/>
            <person name="Hori T."/>
            <person name="Tamura T."/>
        </authorList>
    </citation>
    <scope>NUCLEOTIDE SEQUENCE [LARGE SCALE GENOMIC DNA]</scope>
    <source>
        <strain evidence="3 4">Ca-7</strain>
    </source>
</reference>
<dbReference type="AlphaFoldDB" id="A0A4C2E5T5"/>
<feature type="transmembrane region" description="Helical" evidence="2">
    <location>
        <begin position="457"/>
        <end position="486"/>
    </location>
</feature>
<dbReference type="OrthoDB" id="5382797at2759"/>
<organism evidence="3 4">
    <name type="scientific">Zygosaccharomyces mellis</name>
    <dbReference type="NCBI Taxonomy" id="42258"/>
    <lineage>
        <taxon>Eukaryota</taxon>
        <taxon>Fungi</taxon>
        <taxon>Dikarya</taxon>
        <taxon>Ascomycota</taxon>
        <taxon>Saccharomycotina</taxon>
        <taxon>Saccharomycetes</taxon>
        <taxon>Saccharomycetales</taxon>
        <taxon>Saccharomycetaceae</taxon>
        <taxon>Zygosaccharomyces</taxon>
    </lineage>
</organism>
<feature type="transmembrane region" description="Helical" evidence="2">
    <location>
        <begin position="293"/>
        <end position="314"/>
    </location>
</feature>
<sequence>MDPLPQSLEITGEKHDDNSPPSSAPVMNSIQEEENTIEPSAFPQPPGFHTPLPKSKAVFNSPADSTPKPALQSPSLPRPPHAFYASYEGNNSSSSLIYNPSFTFGDTNTSSPTAAQAPQTPQQQQLRPPTSAGSQSSATKQSNRQSRYIPGPKLAPPTTRTRSPTRSSSPDTRVKRNSRPSSALFEAPFNLAPPPSMQTPPPSSASSNTRAMFRKGHRYKHSSVSMNFFQEPEVKIPLNIAKSLPIPNFNDLTKNLSWPRAHFQLLLTFIQLCMCLLIFQLGHHNSWSNFGTLSHFVAYDVIGSIAIIFVENLSQFEVWSTGTITYPFGLNRIEVLISFSLAVSLCFVGLDLLFHMAEEFIVLFVELNHDNHEDIAPQIPHSHHGASNLFSKDSNFTLWYPVLVFNLLISMVSLYKIFYANKYSKLKTKNPIITITYTLYLLLYPSIVGYFSAISDYLAAILIATIILFHGITIAEWTSTILLLGFSTTTLPRNHFLGDTLAESSQQGQLDTMIKKRSISGPVLTEENAVPPKRSSSWFPWTRSSKVGHNNDTTVLKSVMKEEIEKLPEFLAKCTMHYDNFFVAKVSFNLYVVLVNVTLRGGSDADELNLRLAVDKCIRRILPNAETTVEIDRI</sequence>
<proteinExistence type="predicted"/>
<feature type="compositionally biased region" description="Low complexity" evidence="1">
    <location>
        <begin position="156"/>
        <end position="171"/>
    </location>
</feature>